<dbReference type="InterPro" id="IPR001678">
    <property type="entry name" value="MeTrfase_RsmB-F_NOP2_dom"/>
</dbReference>
<dbReference type="InterPro" id="IPR049561">
    <property type="entry name" value="NSUN5_7_fdxn-like"/>
</dbReference>
<feature type="binding site" evidence="5">
    <location>
        <position position="322"/>
    </location>
    <ligand>
        <name>S-adenosyl-L-methionine</name>
        <dbReference type="ChEBI" id="CHEBI:59789"/>
    </ligand>
</feature>
<sequence>MADFYVQAGRALQDILARRGSIKAITAKVGEGKDDARAAGNAKRILALVVNTLSFRTTLQIILAKVDIAAREPKWFGPASPLNRTKGALPPPAPTLASCILLVLVHDLLFASRGIQAAKAWPPRERLERHRSQLHAELVRIQLRMGKSHPEELRSGAEERRIAARIPRWCRVNTLRATPVDVIQALTEQGWTLEETDTIEKESVFVRSRHVDHVFAFHPQATTRLMQTELYKNGTLILQDLASCFPAAVLNPLRDGATEVTAMDATSAPGNKTSHLSALMQGRGSLTALERAPQRYATLVRMLSRAGCLAREHGNVYPKKLDFLSLEPSEQGAIQYMLLDPSCSGSGIVNRLDYLSGKDDEQDNVEEVDPVEKGSALATRLANLASLQEHMIRHAMTFPGLERFTYSTCSIHEEENEAVVCKVLASDEAKQGRWRLAPRSDVLPTWPERGRPAACGGDEVRAESMVRCTPGGAVDVPPGTVHVEASNGFFVCCFVRAPSEPAKKKAKRAKTVSS</sequence>
<feature type="domain" description="SAM-dependent MTase RsmB/NOP-type" evidence="6">
    <location>
        <begin position="158"/>
        <end position="497"/>
    </location>
</feature>
<keyword evidence="2 5" id="KW-0808">Transferase</keyword>
<dbReference type="GO" id="GO:0032259">
    <property type="term" value="P:methylation"/>
    <property type="evidence" value="ECO:0007669"/>
    <property type="project" value="UniProtKB-KW"/>
</dbReference>
<comment type="similarity">
    <text evidence="5">Belongs to the class I-like SAM-binding methyltransferase superfamily. RsmB/NOP family.</text>
</comment>
<feature type="binding site" evidence="5">
    <location>
        <position position="340"/>
    </location>
    <ligand>
        <name>S-adenosyl-L-methionine</name>
        <dbReference type="ChEBI" id="CHEBI:59789"/>
    </ligand>
</feature>
<dbReference type="PANTHER" id="PTHR22807:SF4">
    <property type="entry name" value="28S RRNA (CYTOSINE-C(5))-METHYLTRANSFERASE"/>
    <property type="match status" value="1"/>
</dbReference>
<accession>A0ABY8EM52</accession>
<dbReference type="InterPro" id="IPR023267">
    <property type="entry name" value="RCMT"/>
</dbReference>
<gene>
    <name evidence="7" type="ORF">GLX27_000597</name>
</gene>
<dbReference type="Gene3D" id="3.40.50.150">
    <property type="entry name" value="Vaccinia Virus protein VP39"/>
    <property type="match status" value="1"/>
</dbReference>
<dbReference type="Pfam" id="PF01189">
    <property type="entry name" value="Methyltr_RsmB-F"/>
    <property type="match status" value="1"/>
</dbReference>
<dbReference type="SUPFAM" id="SSF53335">
    <property type="entry name" value="S-adenosyl-L-methionine-dependent methyltransferases"/>
    <property type="match status" value="1"/>
</dbReference>
<dbReference type="EMBL" id="CP046234">
    <property type="protein sequence ID" value="WFD45969.1"/>
    <property type="molecule type" value="Genomic_DNA"/>
</dbReference>
<organism evidence="7 8">
    <name type="scientific">Malassezia furfur</name>
    <name type="common">Pityriasis versicolor infection agent</name>
    <name type="synonym">Pityrosporum furfur</name>
    <dbReference type="NCBI Taxonomy" id="55194"/>
    <lineage>
        <taxon>Eukaryota</taxon>
        <taxon>Fungi</taxon>
        <taxon>Dikarya</taxon>
        <taxon>Basidiomycota</taxon>
        <taxon>Ustilaginomycotina</taxon>
        <taxon>Malasseziomycetes</taxon>
        <taxon>Malasseziales</taxon>
        <taxon>Malasseziaceae</taxon>
        <taxon>Malassezia</taxon>
    </lineage>
</organism>
<dbReference type="GO" id="GO:0008168">
    <property type="term" value="F:methyltransferase activity"/>
    <property type="evidence" value="ECO:0007669"/>
    <property type="project" value="UniProtKB-KW"/>
</dbReference>
<dbReference type="InterPro" id="IPR049560">
    <property type="entry name" value="MeTrfase_RsmB-F_NOP2_cat"/>
</dbReference>
<keyword evidence="8" id="KW-1185">Reference proteome</keyword>
<dbReference type="Gene3D" id="3.30.70.1170">
    <property type="entry name" value="Sun protein, domain 3"/>
    <property type="match status" value="1"/>
</dbReference>
<evidence type="ECO:0000256" key="1">
    <source>
        <dbReference type="ARBA" id="ARBA00022603"/>
    </source>
</evidence>
<protein>
    <submittedName>
        <fullName evidence="7">25S rRNA (Cytosine(2278)-C(5))-methyltransferase</fullName>
        <ecNumber evidence="7">2.1.1.311</ecNumber>
    </submittedName>
</protein>
<feature type="binding site" evidence="5">
    <location>
        <position position="290"/>
    </location>
    <ligand>
        <name>S-adenosyl-L-methionine</name>
        <dbReference type="ChEBI" id="CHEBI:59789"/>
    </ligand>
</feature>
<dbReference type="Pfam" id="PF21148">
    <property type="entry name" value="NSUN5_fdxn-like"/>
    <property type="match status" value="1"/>
</dbReference>
<dbReference type="InterPro" id="IPR048889">
    <property type="entry name" value="NSUN5_RCM1_N"/>
</dbReference>
<reference evidence="7 8" key="1">
    <citation type="journal article" date="2020" name="Elife">
        <title>Loss of centromere function drives karyotype evolution in closely related Malassezia species.</title>
        <authorList>
            <person name="Sankaranarayanan S.R."/>
            <person name="Ianiri G."/>
            <person name="Coelho M.A."/>
            <person name="Reza M.H."/>
            <person name="Thimmappa B.C."/>
            <person name="Ganguly P."/>
            <person name="Vadnala R.N."/>
            <person name="Sun S."/>
            <person name="Siddharthan R."/>
            <person name="Tellgren-Roth C."/>
            <person name="Dawson T.L."/>
            <person name="Heitman J."/>
            <person name="Sanyal K."/>
        </authorList>
    </citation>
    <scope>NUCLEOTIDE SEQUENCE [LARGE SCALE GENOMIC DNA]</scope>
    <source>
        <strain evidence="7">CBS14141</strain>
    </source>
</reference>
<evidence type="ECO:0000256" key="2">
    <source>
        <dbReference type="ARBA" id="ARBA00022679"/>
    </source>
</evidence>
<dbReference type="InterPro" id="IPR029063">
    <property type="entry name" value="SAM-dependent_MTases_sf"/>
</dbReference>
<proteinExistence type="inferred from homology"/>
<evidence type="ECO:0000259" key="6">
    <source>
        <dbReference type="PROSITE" id="PS51686"/>
    </source>
</evidence>
<dbReference type="PANTHER" id="PTHR22807">
    <property type="entry name" value="NOP2 YEAST -RELATED NOL1/NOP2/FMU SUN DOMAIN-CONTAINING"/>
    <property type="match status" value="1"/>
</dbReference>
<evidence type="ECO:0000313" key="7">
    <source>
        <dbReference type="EMBL" id="WFD45969.1"/>
    </source>
</evidence>
<evidence type="ECO:0000256" key="4">
    <source>
        <dbReference type="ARBA" id="ARBA00022884"/>
    </source>
</evidence>
<evidence type="ECO:0000256" key="3">
    <source>
        <dbReference type="ARBA" id="ARBA00022691"/>
    </source>
</evidence>
<keyword evidence="1 5" id="KW-0489">Methyltransferase</keyword>
<dbReference type="Proteomes" id="UP000818624">
    <property type="component" value="Chromosome 1"/>
</dbReference>
<evidence type="ECO:0000256" key="5">
    <source>
        <dbReference type="PROSITE-ProRule" id="PRU01023"/>
    </source>
</evidence>
<evidence type="ECO:0000313" key="8">
    <source>
        <dbReference type="Proteomes" id="UP000818624"/>
    </source>
</evidence>
<name>A0ABY8EM52_MALFU</name>
<dbReference type="Pfam" id="PF21153">
    <property type="entry name" value="NSUN5_N"/>
    <property type="match status" value="1"/>
</dbReference>
<keyword evidence="3 5" id="KW-0949">S-adenosyl-L-methionine</keyword>
<dbReference type="PROSITE" id="PS51686">
    <property type="entry name" value="SAM_MT_RSMB_NOP"/>
    <property type="match status" value="1"/>
</dbReference>
<feature type="active site" description="Nucleophile" evidence="5">
    <location>
        <position position="409"/>
    </location>
</feature>
<keyword evidence="4 5" id="KW-0694">RNA-binding</keyword>
<comment type="caution">
    <text evidence="5">Lacks conserved residue(s) required for the propagation of feature annotation.</text>
</comment>
<dbReference type="PRINTS" id="PR02008">
    <property type="entry name" value="RCMTFAMILY"/>
</dbReference>
<dbReference type="EC" id="2.1.1.311" evidence="7"/>